<keyword evidence="1" id="KW-0808">Transferase</keyword>
<protein>
    <submittedName>
        <fullName evidence="6">1-acyl-sn-glycerol-3-phosphate acyltransferase</fullName>
    </submittedName>
    <submittedName>
        <fullName evidence="5">Lysophospholipid acyltransferase family protein</fullName>
    </submittedName>
</protein>
<evidence type="ECO:0000313" key="8">
    <source>
        <dbReference type="Proteomes" id="UP001500220"/>
    </source>
</evidence>
<dbReference type="EMBL" id="BMMT01000002">
    <property type="protein sequence ID" value="GGI74958.1"/>
    <property type="molecule type" value="Genomic_DNA"/>
</dbReference>
<dbReference type="GO" id="GO:0003841">
    <property type="term" value="F:1-acylglycerol-3-phosphate O-acyltransferase activity"/>
    <property type="evidence" value="ECO:0007669"/>
    <property type="project" value="TreeGrafter"/>
</dbReference>
<sequence length="282" mass="30849">MVALPSGPHEPTRRTNREELFHDAPRFWRALMRVDQAVIALTGRLEVTGDVPDELRGRPLVLAANHIGNIDALVLIAACRKLRLAPRFLATGGLFDTPVLGHVLRACGHVRVDRGKSNAGEALGRAVDALAGARHPVLMYPEGRITLEPEMWPERGKTGVARIALAARAAVVPISQWGAHEAMCYGMVRVESARDLWILLSSWLRALLRRPVLKVHFGAPVDLSDLSADRVGDAARARDRIMRAITAGLTPLRAGEPDAPRHQDPTRPATDKRSPWRPNSPG</sequence>
<evidence type="ECO:0000313" key="7">
    <source>
        <dbReference type="Proteomes" id="UP000597989"/>
    </source>
</evidence>
<dbReference type="AlphaFoldDB" id="A0A917JKW8"/>
<dbReference type="InterPro" id="IPR002123">
    <property type="entry name" value="Plipid/glycerol_acylTrfase"/>
</dbReference>
<reference evidence="5" key="4">
    <citation type="submission" date="2023-12" db="EMBL/GenBank/DDBJ databases">
        <authorList>
            <person name="Sun Q."/>
            <person name="Inoue M."/>
        </authorList>
    </citation>
    <scope>NUCLEOTIDE SEQUENCE</scope>
    <source>
        <strain evidence="5">JCM 10664</strain>
    </source>
</reference>
<dbReference type="SUPFAM" id="SSF69593">
    <property type="entry name" value="Glycerol-3-phosphate (1)-acyltransferase"/>
    <property type="match status" value="1"/>
</dbReference>
<comment type="caution">
    <text evidence="6">The sequence shown here is derived from an EMBL/GenBank/DDBJ whole genome shotgun (WGS) entry which is preliminary data.</text>
</comment>
<feature type="region of interest" description="Disordered" evidence="3">
    <location>
        <begin position="251"/>
        <end position="282"/>
    </location>
</feature>
<feature type="compositionally biased region" description="Basic and acidic residues" evidence="3">
    <location>
        <begin position="255"/>
        <end position="274"/>
    </location>
</feature>
<dbReference type="EMBL" id="BAAAHC010000009">
    <property type="protein sequence ID" value="GAA0519889.1"/>
    <property type="molecule type" value="Genomic_DNA"/>
</dbReference>
<reference evidence="6 7" key="1">
    <citation type="journal article" date="2014" name="Int. J. Syst. Evol. Microbiol.">
        <title>Complete genome sequence of Corynebacterium casei LMG S-19264T (=DSM 44701T), isolated from a smear-ripened cheese.</title>
        <authorList>
            <consortium name="US DOE Joint Genome Institute (JGI-PGF)"/>
            <person name="Walter F."/>
            <person name="Albersmeier A."/>
            <person name="Kalinowski J."/>
            <person name="Ruckert C."/>
        </authorList>
    </citation>
    <scope>NUCLEOTIDE SEQUENCE [LARGE SCALE GENOMIC DNA]</scope>
    <source>
        <strain evidence="6 7">CGMCC 4.7206</strain>
    </source>
</reference>
<evidence type="ECO:0000256" key="2">
    <source>
        <dbReference type="ARBA" id="ARBA00023315"/>
    </source>
</evidence>
<evidence type="ECO:0000259" key="4">
    <source>
        <dbReference type="SMART" id="SM00563"/>
    </source>
</evidence>
<dbReference type="GO" id="GO:0006654">
    <property type="term" value="P:phosphatidic acid biosynthetic process"/>
    <property type="evidence" value="ECO:0007669"/>
    <property type="project" value="TreeGrafter"/>
</dbReference>
<evidence type="ECO:0000256" key="1">
    <source>
        <dbReference type="ARBA" id="ARBA00022679"/>
    </source>
</evidence>
<feature type="domain" description="Phospholipid/glycerol acyltransferase" evidence="4">
    <location>
        <begin position="60"/>
        <end position="179"/>
    </location>
</feature>
<name>A0A917JKW8_9PSEU</name>
<reference evidence="6" key="3">
    <citation type="submission" date="2020-09" db="EMBL/GenBank/DDBJ databases">
        <authorList>
            <person name="Sun Q."/>
            <person name="Zhou Y."/>
        </authorList>
    </citation>
    <scope>NUCLEOTIDE SEQUENCE</scope>
    <source>
        <strain evidence="6">CGMCC 4.7206</strain>
    </source>
</reference>
<dbReference type="Proteomes" id="UP001500220">
    <property type="component" value="Unassembled WGS sequence"/>
</dbReference>
<evidence type="ECO:0000313" key="6">
    <source>
        <dbReference type="EMBL" id="GGI74958.1"/>
    </source>
</evidence>
<dbReference type="CDD" id="cd07989">
    <property type="entry name" value="LPLAT_AGPAT-like"/>
    <property type="match status" value="1"/>
</dbReference>
<evidence type="ECO:0000313" key="5">
    <source>
        <dbReference type="EMBL" id="GAA0519889.1"/>
    </source>
</evidence>
<accession>A0A917JKW8</accession>
<dbReference type="PANTHER" id="PTHR10434:SF11">
    <property type="entry name" value="1-ACYL-SN-GLYCEROL-3-PHOSPHATE ACYLTRANSFERASE"/>
    <property type="match status" value="1"/>
</dbReference>
<dbReference type="SMART" id="SM00563">
    <property type="entry name" value="PlsC"/>
    <property type="match status" value="1"/>
</dbReference>
<proteinExistence type="predicted"/>
<dbReference type="GO" id="GO:0005886">
    <property type="term" value="C:plasma membrane"/>
    <property type="evidence" value="ECO:0007669"/>
    <property type="project" value="TreeGrafter"/>
</dbReference>
<organism evidence="6 7">
    <name type="scientific">Saccharopolyspora thermophila</name>
    <dbReference type="NCBI Taxonomy" id="89367"/>
    <lineage>
        <taxon>Bacteria</taxon>
        <taxon>Bacillati</taxon>
        <taxon>Actinomycetota</taxon>
        <taxon>Actinomycetes</taxon>
        <taxon>Pseudonocardiales</taxon>
        <taxon>Pseudonocardiaceae</taxon>
        <taxon>Saccharopolyspora</taxon>
    </lineage>
</organism>
<reference evidence="5 8" key="2">
    <citation type="journal article" date="2019" name="Int. J. Syst. Evol. Microbiol.">
        <title>The Global Catalogue of Microorganisms (GCM) 10K type strain sequencing project: providing services to taxonomists for standard genome sequencing and annotation.</title>
        <authorList>
            <consortium name="The Broad Institute Genomics Platform"/>
            <consortium name="The Broad Institute Genome Sequencing Center for Infectious Disease"/>
            <person name="Wu L."/>
            <person name="Ma J."/>
        </authorList>
    </citation>
    <scope>NUCLEOTIDE SEQUENCE [LARGE SCALE GENOMIC DNA]</scope>
    <source>
        <strain evidence="5 8">JCM 10664</strain>
    </source>
</reference>
<evidence type="ECO:0000256" key="3">
    <source>
        <dbReference type="SAM" id="MobiDB-lite"/>
    </source>
</evidence>
<keyword evidence="2 6" id="KW-0012">Acyltransferase</keyword>
<gene>
    <name evidence="6" type="primary">plsC</name>
    <name evidence="5" type="ORF">GCM10009545_22340</name>
    <name evidence="6" type="ORF">GCM10011581_09950</name>
</gene>
<dbReference type="Proteomes" id="UP000597989">
    <property type="component" value="Unassembled WGS sequence"/>
</dbReference>
<dbReference type="Pfam" id="PF01553">
    <property type="entry name" value="Acyltransferase"/>
    <property type="match status" value="1"/>
</dbReference>
<dbReference type="PANTHER" id="PTHR10434">
    <property type="entry name" value="1-ACYL-SN-GLYCEROL-3-PHOSPHATE ACYLTRANSFERASE"/>
    <property type="match status" value="1"/>
</dbReference>
<keyword evidence="8" id="KW-1185">Reference proteome</keyword>